<feature type="compositionally biased region" description="Acidic residues" evidence="13">
    <location>
        <begin position="167"/>
        <end position="185"/>
    </location>
</feature>
<dbReference type="GO" id="GO:0005721">
    <property type="term" value="C:pericentric heterochromatin"/>
    <property type="evidence" value="ECO:0007669"/>
    <property type="project" value="EnsemblFungi"/>
</dbReference>
<dbReference type="InterPro" id="IPR023323">
    <property type="entry name" value="Tex-like_dom_sf"/>
</dbReference>
<dbReference type="OrthoDB" id="995477at2759"/>
<dbReference type="GO" id="GO:0003677">
    <property type="term" value="F:DNA binding"/>
    <property type="evidence" value="ECO:0007669"/>
    <property type="project" value="InterPro"/>
</dbReference>
<dbReference type="GO" id="GO:0031440">
    <property type="term" value="P:regulation of mRNA 3'-end processing"/>
    <property type="evidence" value="ECO:0007669"/>
    <property type="project" value="EnsemblFungi"/>
</dbReference>
<dbReference type="GeneID" id="34520612"/>
<dbReference type="Pfam" id="PF14639">
    <property type="entry name" value="YqgF"/>
    <property type="match status" value="1"/>
</dbReference>
<feature type="compositionally biased region" description="Acidic residues" evidence="13">
    <location>
        <begin position="1"/>
        <end position="11"/>
    </location>
</feature>
<dbReference type="GO" id="GO:0016973">
    <property type="term" value="P:poly(A)+ mRNA export from nucleus"/>
    <property type="evidence" value="ECO:0007669"/>
    <property type="project" value="EnsemblFungi"/>
</dbReference>
<feature type="compositionally biased region" description="Acidic residues" evidence="13">
    <location>
        <begin position="60"/>
        <end position="70"/>
    </location>
</feature>
<keyword evidence="5" id="KW-0158">Chromosome</keyword>
<dbReference type="InterPro" id="IPR036860">
    <property type="entry name" value="SH2_dom_sf"/>
</dbReference>
<name>W6MM21_9ASCO</name>
<dbReference type="GO" id="GO:0140673">
    <property type="term" value="P:transcription elongation-coupled chromatin remodeling"/>
    <property type="evidence" value="ECO:0007669"/>
    <property type="project" value="EnsemblFungi"/>
</dbReference>
<dbReference type="InterPro" id="IPR012337">
    <property type="entry name" value="RNaseH-like_sf"/>
</dbReference>
<dbReference type="Gene3D" id="3.30.505.10">
    <property type="entry name" value="SH2 domain"/>
    <property type="match status" value="2"/>
</dbReference>
<keyword evidence="8 10" id="KW-0539">Nucleus</keyword>
<evidence type="ECO:0000259" key="15">
    <source>
        <dbReference type="PROSITE" id="PS50126"/>
    </source>
</evidence>
<dbReference type="Pfam" id="PF14635">
    <property type="entry name" value="HHH_7"/>
    <property type="match status" value="1"/>
</dbReference>
<evidence type="ECO:0000313" key="16">
    <source>
        <dbReference type="EMBL" id="CDK27228.1"/>
    </source>
</evidence>
<dbReference type="GO" id="GO:0042393">
    <property type="term" value="F:histone binding"/>
    <property type="evidence" value="ECO:0007669"/>
    <property type="project" value="EnsemblFungi"/>
</dbReference>
<dbReference type="GO" id="GO:0006334">
    <property type="term" value="P:nucleosome assembly"/>
    <property type="evidence" value="ECO:0007669"/>
    <property type="project" value="EnsemblFungi"/>
</dbReference>
<evidence type="ECO:0000256" key="2">
    <source>
        <dbReference type="ARBA" id="ARBA00004286"/>
    </source>
</evidence>
<feature type="compositionally biased region" description="Acidic residues" evidence="13">
    <location>
        <begin position="38"/>
        <end position="50"/>
    </location>
</feature>
<dbReference type="Pfam" id="PF14633">
    <property type="entry name" value="SH2_2"/>
    <property type="match status" value="1"/>
</dbReference>
<dbReference type="STRING" id="1382522.W6MM21"/>
<dbReference type="PROSITE" id="PS50126">
    <property type="entry name" value="S1"/>
    <property type="match status" value="1"/>
</dbReference>
<evidence type="ECO:0000256" key="1">
    <source>
        <dbReference type="ARBA" id="ARBA00004123"/>
    </source>
</evidence>
<dbReference type="InterPro" id="IPR055179">
    <property type="entry name" value="Tex-like_central_region"/>
</dbReference>
<dbReference type="Pfam" id="PF14641">
    <property type="entry name" value="HTH_44"/>
    <property type="match status" value="1"/>
</dbReference>
<dbReference type="InterPro" id="IPR028231">
    <property type="entry name" value="Spt6_YqgF"/>
</dbReference>
<keyword evidence="6 11" id="KW-0727">SH2 domain</keyword>
<dbReference type="PROSITE" id="PS50001">
    <property type="entry name" value="SH2"/>
    <property type="match status" value="1"/>
</dbReference>
<dbReference type="CDD" id="cd09928">
    <property type="entry name" value="SH2_Cterm_SPT6_like"/>
    <property type="match status" value="1"/>
</dbReference>
<dbReference type="GO" id="GO:0031491">
    <property type="term" value="F:nucleosome binding"/>
    <property type="evidence" value="ECO:0007669"/>
    <property type="project" value="EnsemblFungi"/>
</dbReference>
<dbReference type="InterPro" id="IPR010994">
    <property type="entry name" value="RuvA_2-like"/>
</dbReference>
<dbReference type="SMART" id="SM00252">
    <property type="entry name" value="SH2"/>
    <property type="match status" value="1"/>
</dbReference>
<dbReference type="InterPro" id="IPR035018">
    <property type="entry name" value="Spt6_SH2_C"/>
</dbReference>
<keyword evidence="12" id="KW-0175">Coiled coil</keyword>
<evidence type="ECO:0000256" key="3">
    <source>
        <dbReference type="ARBA" id="ARBA00009253"/>
    </source>
</evidence>
<evidence type="ECO:0000256" key="6">
    <source>
        <dbReference type="ARBA" id="ARBA00022999"/>
    </source>
</evidence>
<feature type="compositionally biased region" description="Basic and acidic residues" evidence="13">
    <location>
        <begin position="12"/>
        <end position="31"/>
    </location>
</feature>
<dbReference type="InterPro" id="IPR035019">
    <property type="entry name" value="Spt6_SH2_N"/>
</dbReference>
<dbReference type="InterPro" id="IPR035420">
    <property type="entry name" value="Spt6_SH2"/>
</dbReference>
<evidence type="ECO:0000256" key="5">
    <source>
        <dbReference type="ARBA" id="ARBA00022454"/>
    </source>
</evidence>
<dbReference type="FunFam" id="1.10.10.2740:FF:000002">
    <property type="entry name" value="Transcription elongation factor Spt6"/>
    <property type="match status" value="1"/>
</dbReference>
<evidence type="ECO:0000256" key="7">
    <source>
        <dbReference type="ARBA" id="ARBA00023163"/>
    </source>
</evidence>
<dbReference type="GO" id="GO:0000791">
    <property type="term" value="C:euchromatin"/>
    <property type="evidence" value="ECO:0007669"/>
    <property type="project" value="EnsemblFungi"/>
</dbReference>
<dbReference type="GO" id="GO:0033554">
    <property type="term" value="P:cellular response to stress"/>
    <property type="evidence" value="ECO:0007669"/>
    <property type="project" value="EnsemblFungi"/>
</dbReference>
<feature type="region of interest" description="Disordered" evidence="13">
    <location>
        <begin position="1"/>
        <end position="188"/>
    </location>
</feature>
<dbReference type="Gene3D" id="1.10.10.650">
    <property type="entry name" value="RuvA domain 2-like"/>
    <property type="match status" value="1"/>
</dbReference>
<protein>
    <recommendedName>
        <fullName evidence="4 10">Transcription elongation factor Spt6</fullName>
    </recommendedName>
</protein>
<dbReference type="InterPro" id="IPR017072">
    <property type="entry name" value="TF_Spt6"/>
</dbReference>
<dbReference type="InterPro" id="IPR032706">
    <property type="entry name" value="Spt6_HHH"/>
</dbReference>
<sequence>MSAAQSEEEREIQDHISDSHSDDENDLDSHDVGNVVDSSEEDEDDDDDPEAIQKVREGFIVDDDDDDNDNGDAAQTKKSRRKRRAEAERKVRDDEELDEDDLELLRENSGALPAHLAEKSKFKRLKRADDSGASEGPRGLTEMFSDEEEAAEPEEEDDEQRPRQQLDEFDGFIEDDEFSEDENRDEEVARMRRNGRAMNQLAHSSIDNDKLGELYEIFGDGEEYDWALQLEEENEVETEENAQPKTLEEVFEMSELKEHLLTEEDDLIRMSDVPERFQALRKGIEHYDLSEEEFALEQDWVANELMKEKAAMLAQQTFLLEPFKASVKTVLEFISRELLEVPFIWSHRRDFLLHTYREDGALKVSKLLSEHDLWRLVELDLEYHRIYEKKLAIQNVYKSIGVFDSLYEEYIKSSRSMVELQDIHDYLSFTYSAEIKDAVFSNGDLKSKKHSKYVVYEKVRADPLYEVVKAVGISAQEFGENVSTNQKLYQTEDPEQSPEQMVAAVVEAGESFLATDDKALEAVKHMYAEQLLHDPRLRTTLRLAFQNYANIDIVLTEKGKVKIDENSPYADFKYAINRPTESFSFHPDLFLRMLEAEQLALVEIKIYLKSFDSFTDHLYGSLASDGTSDVSAAWNTLRRSAVEIAMKKLVPIVSLNVKEKLRATSERLLFYDVREEFLRKVDQAPYQPAGYSKGTIPRVLAVSNGRGERDDAVIAVMIDDEGRLVESVKFEEKLKNPEFDRSFLKVIERLRPDVIAVSGYNVNAKMLHQTVSEVIRKNDVRVNNDPQEELTFETDDGEAPLLEVMWVADETAKLYQHSKRAEKEYSDKPVVARFCVALARYAQSPLLEYIALGEDLPSLSIHKHQTLLSPDRVVQAIETVLVDITNMVGIHINDAVRDPYKALALQYVAGLGARKASGLVQKIQANDGALNSRQELVTKELMSRHVFINCASFLIIDYDESMEADGEPLDSTRIHPEDYDLARKMATDALDLDEGDREIVERERGGVINYLYQKGTEKLDDLIIEEYGDELEKHNQRKRATLQTIKEELQGSYDELRRSFNRLSESEVFRMLTGESEETFHPGAVIPVSLRRVDDRFLVAVTQSLIEGNIRRSHMLEQSDYRSPSQVFTVGETLRAAVISVDYSAFKADLSLLKEDISNATTKYIEKYEGTWDFGAEQADKKIEQNKVATENRAKRVIKHPYFRNLNSQQAEDYLAPLQVGEYVIRPSSKGNNHLVVTWKVDDQLFQHVDVVEHGKATEYSLGRVLQVGEFKYSDLDELLVGYIGSVVQKVEDMVNHEKFRKGTLDETKQWLERYSAANKNRSCYTFCYNRKSPGWFLLLFKLSPSSEIRTWHVKALPTGYSFSGNVYPDMTSLCNGFKTVVANRQRPTEHRRGPPAAAAGYGYGAYSGYGGY</sequence>
<dbReference type="GO" id="GO:0001073">
    <property type="term" value="F:transcription antitermination factor activity, DNA binding"/>
    <property type="evidence" value="ECO:0007669"/>
    <property type="project" value="EnsemblFungi"/>
</dbReference>
<comment type="function">
    <text evidence="9">Histone H3-H4 chaperone that plays a role in maintenance of chromatin structure during RNA polymerase II transcription elongation thereby repressing transcription initiation from cryptic promoters. Mediates the reassembly of nucleosomes onto the promoters of at least a selected set of genes during repression; the nucleosome reassembly is essential for transcriptional repression. Essential for viability.</text>
</comment>
<dbReference type="Gene3D" id="1.10.3500.10">
    <property type="entry name" value="Tex N-terminal region-like"/>
    <property type="match status" value="1"/>
</dbReference>
<dbReference type="GO" id="GO:0032968">
    <property type="term" value="P:positive regulation of transcription elongation by RNA polymerase II"/>
    <property type="evidence" value="ECO:0007669"/>
    <property type="project" value="EnsemblFungi"/>
</dbReference>
<dbReference type="FunFam" id="3.30.505.10:FF:000056">
    <property type="entry name" value="Transcription elongation factor Spt6"/>
    <property type="match status" value="1"/>
</dbReference>
<evidence type="ECO:0000256" key="12">
    <source>
        <dbReference type="SAM" id="Coils"/>
    </source>
</evidence>
<dbReference type="InterPro" id="IPR042066">
    <property type="entry name" value="Spt6_death-like"/>
</dbReference>
<dbReference type="SUPFAM" id="SSF55550">
    <property type="entry name" value="SH2 domain"/>
    <property type="match status" value="1"/>
</dbReference>
<dbReference type="SUPFAM" id="SSF53098">
    <property type="entry name" value="Ribonuclease H-like"/>
    <property type="match status" value="1"/>
</dbReference>
<dbReference type="InterPro" id="IPR023319">
    <property type="entry name" value="Tex-like_HTH_dom_sf"/>
</dbReference>
<evidence type="ECO:0000259" key="14">
    <source>
        <dbReference type="PROSITE" id="PS50001"/>
    </source>
</evidence>
<dbReference type="RefSeq" id="XP_022459224.1">
    <property type="nucleotide sequence ID" value="XM_022601598.1"/>
</dbReference>
<feature type="compositionally biased region" description="Acidic residues" evidence="13">
    <location>
        <begin position="144"/>
        <end position="159"/>
    </location>
</feature>
<keyword evidence="17" id="KW-1185">Reference proteome</keyword>
<feature type="domain" description="S1 motif" evidence="15">
    <location>
        <begin position="1083"/>
        <end position="1153"/>
    </location>
</feature>
<dbReference type="Gene3D" id="3.30.420.140">
    <property type="entry name" value="YqgF/RNase H-like domain"/>
    <property type="match status" value="1"/>
</dbReference>
<dbReference type="SUPFAM" id="SSF158832">
    <property type="entry name" value="Tex N-terminal region-like"/>
    <property type="match status" value="1"/>
</dbReference>
<dbReference type="PANTHER" id="PTHR10145:SF6">
    <property type="entry name" value="TRANSCRIPTION ELONGATION FACTOR SPT6"/>
    <property type="match status" value="1"/>
</dbReference>
<evidence type="ECO:0000313" key="17">
    <source>
        <dbReference type="Proteomes" id="UP000019384"/>
    </source>
</evidence>
<dbReference type="SUPFAM" id="SSF47781">
    <property type="entry name" value="RuvA domain 2-like"/>
    <property type="match status" value="2"/>
</dbReference>
<dbReference type="CDD" id="cd09918">
    <property type="entry name" value="SH2_Nterm_SPT6_like"/>
    <property type="match status" value="1"/>
</dbReference>
<keyword evidence="7 10" id="KW-0804">Transcription</keyword>
<evidence type="ECO:0000256" key="9">
    <source>
        <dbReference type="ARBA" id="ARBA00093389"/>
    </source>
</evidence>
<reference evidence="16" key="2">
    <citation type="submission" date="2014-02" db="EMBL/GenBank/DDBJ databases">
        <title>Complete DNA sequence of /Kuraishia capsulata/ illustrates novel genomic features among budding yeasts (/Saccharomycotina/).</title>
        <authorList>
            <person name="Morales L."/>
            <person name="Noel B."/>
            <person name="Porcel B."/>
            <person name="Marcet-Houben M."/>
            <person name="Hullo M-F."/>
            <person name="Sacerdot C."/>
            <person name="Tekaia F."/>
            <person name="Leh-Louis V."/>
            <person name="Despons L."/>
            <person name="Khanna V."/>
            <person name="Aury J-M."/>
            <person name="Barbe V."/>
            <person name="Couloux A."/>
            <person name="Labadie K."/>
            <person name="Pelletier E."/>
            <person name="Souciet J-L."/>
            <person name="Boekhout T."/>
            <person name="Gabaldon T."/>
            <person name="Wincker P."/>
            <person name="Dujon B."/>
        </authorList>
    </citation>
    <scope>NUCLEOTIDE SEQUENCE</scope>
    <source>
        <strain evidence="16">CBS 1993</strain>
    </source>
</reference>
<dbReference type="Pfam" id="PF21710">
    <property type="entry name" value="Spt6_S1"/>
    <property type="match status" value="1"/>
</dbReference>
<dbReference type="SUPFAM" id="SSF50249">
    <property type="entry name" value="Nucleic acid-binding proteins"/>
    <property type="match status" value="1"/>
</dbReference>
<dbReference type="HOGENOM" id="CLU_001680_0_1_1"/>
<dbReference type="Pfam" id="PF17674">
    <property type="entry name" value="HHH_9"/>
    <property type="match status" value="1"/>
</dbReference>
<dbReference type="InterPro" id="IPR028088">
    <property type="entry name" value="Spt6_HTH_DNA-bd_dom"/>
</dbReference>
<dbReference type="InterPro" id="IPR037027">
    <property type="entry name" value="YqgF/RNaseH-like_dom_sf"/>
</dbReference>
<dbReference type="FunFam" id="1.10.150.850:FF:000001">
    <property type="entry name" value="Transcription elongation factor spt6"/>
    <property type="match status" value="1"/>
</dbReference>
<dbReference type="Pfam" id="PF22706">
    <property type="entry name" value="Tex_central_region"/>
    <property type="match status" value="1"/>
</dbReference>
<accession>W6MM21</accession>
<dbReference type="PANTHER" id="PTHR10145">
    <property type="entry name" value="TRANSCRIPTION ELONGATION FACTOR SPT6"/>
    <property type="match status" value="1"/>
</dbReference>
<dbReference type="Gene3D" id="1.10.150.850">
    <property type="entry name" value="Spt6, helix-hairpin-helix domain"/>
    <property type="match status" value="1"/>
</dbReference>
<dbReference type="InterPro" id="IPR003029">
    <property type="entry name" value="S1_domain"/>
</dbReference>
<dbReference type="Pfam" id="PF14632">
    <property type="entry name" value="SPT6_acidic"/>
    <property type="match status" value="1"/>
</dbReference>
<proteinExistence type="inferred from homology"/>
<dbReference type="InterPro" id="IPR000980">
    <property type="entry name" value="SH2"/>
</dbReference>
<gene>
    <name evidence="16" type="ORF">KUCA_T00003206001</name>
</gene>
<dbReference type="GO" id="GO:0000122">
    <property type="term" value="P:negative regulation of transcription by RNA polymerase II"/>
    <property type="evidence" value="ECO:0007669"/>
    <property type="project" value="EnsemblFungi"/>
</dbReference>
<dbReference type="GO" id="GO:0008023">
    <property type="term" value="C:transcription elongation factor complex"/>
    <property type="evidence" value="ECO:0007669"/>
    <property type="project" value="TreeGrafter"/>
</dbReference>
<comment type="function">
    <text evidence="10">Plays a role in maintenance of chromatin structure during RNA polymerase II transcription elongation thereby repressing transcription initiation from cryptic promoters. Mediates the reassembly of nucleosomes onto the promoters of at least a selected set of genes during repression; the nucleosome reassembly is essential for transcriptional repression.</text>
</comment>
<evidence type="ECO:0000256" key="4">
    <source>
        <dbReference type="ARBA" id="ARBA00020248"/>
    </source>
</evidence>
<dbReference type="InterPro" id="IPR012340">
    <property type="entry name" value="NA-bd_OB-fold"/>
</dbReference>
<feature type="domain" description="SH2" evidence="14">
    <location>
        <begin position="1201"/>
        <end position="1283"/>
    </location>
</feature>
<reference evidence="16" key="1">
    <citation type="submission" date="2013-12" db="EMBL/GenBank/DDBJ databases">
        <authorList>
            <person name="Genoscope - CEA"/>
        </authorList>
    </citation>
    <scope>NUCLEOTIDE SEQUENCE</scope>
    <source>
        <strain evidence="16">CBS 1993</strain>
    </source>
</reference>
<evidence type="ECO:0000256" key="10">
    <source>
        <dbReference type="PIRNR" id="PIRNR036947"/>
    </source>
</evidence>
<feature type="coiled-coil region" evidence="12">
    <location>
        <begin position="1024"/>
        <end position="1066"/>
    </location>
</feature>
<dbReference type="InterPro" id="IPR041692">
    <property type="entry name" value="HHH_9"/>
</dbReference>
<dbReference type="Proteomes" id="UP000019384">
    <property type="component" value="Unassembled WGS sequence"/>
</dbReference>
<dbReference type="InterPro" id="IPR028083">
    <property type="entry name" value="Spt6_acidic_N_dom"/>
</dbReference>
<dbReference type="Gene3D" id="1.10.10.2740">
    <property type="entry name" value="Spt6, Death-like domain"/>
    <property type="match status" value="1"/>
</dbReference>
<comment type="subcellular location">
    <subcellularLocation>
        <location evidence="2">Chromosome</location>
    </subcellularLocation>
    <subcellularLocation>
        <location evidence="1 10">Nucleus</location>
    </subcellularLocation>
</comment>
<dbReference type="EMBL" id="HG793128">
    <property type="protein sequence ID" value="CDK27228.1"/>
    <property type="molecule type" value="Genomic_DNA"/>
</dbReference>
<evidence type="ECO:0000256" key="8">
    <source>
        <dbReference type="ARBA" id="ARBA00023242"/>
    </source>
</evidence>
<comment type="similarity">
    <text evidence="3 10">Belongs to the SPT6 family.</text>
</comment>
<organism evidence="16 17">
    <name type="scientific">Kuraishia capsulata CBS 1993</name>
    <dbReference type="NCBI Taxonomy" id="1382522"/>
    <lineage>
        <taxon>Eukaryota</taxon>
        <taxon>Fungi</taxon>
        <taxon>Dikarya</taxon>
        <taxon>Ascomycota</taxon>
        <taxon>Saccharomycotina</taxon>
        <taxon>Pichiomycetes</taxon>
        <taxon>Pichiales</taxon>
        <taxon>Pichiaceae</taxon>
        <taxon>Kuraishia</taxon>
    </lineage>
</organism>
<evidence type="ECO:0000256" key="13">
    <source>
        <dbReference type="SAM" id="MobiDB-lite"/>
    </source>
</evidence>
<dbReference type="GO" id="GO:0000082">
    <property type="term" value="P:G1/S transition of mitotic cell cycle"/>
    <property type="evidence" value="ECO:0007669"/>
    <property type="project" value="EnsemblFungi"/>
</dbReference>
<evidence type="ECO:0000256" key="11">
    <source>
        <dbReference type="PROSITE-ProRule" id="PRU00191"/>
    </source>
</evidence>
<dbReference type="InterPro" id="IPR049540">
    <property type="entry name" value="Spt6-like_S1"/>
</dbReference>
<dbReference type="PIRSF" id="PIRSF036947">
    <property type="entry name" value="Spt6"/>
    <property type="match status" value="1"/>
</dbReference>